<evidence type="ECO:0000313" key="2">
    <source>
        <dbReference type="Proteomes" id="UP000061382"/>
    </source>
</evidence>
<protein>
    <submittedName>
        <fullName evidence="1">Uncharacterized protein</fullName>
    </submittedName>
</protein>
<organism evidence="1 2">
    <name type="scientific">Rufibacter tibetensis</name>
    <dbReference type="NCBI Taxonomy" id="512763"/>
    <lineage>
        <taxon>Bacteria</taxon>
        <taxon>Pseudomonadati</taxon>
        <taxon>Bacteroidota</taxon>
        <taxon>Cytophagia</taxon>
        <taxon>Cytophagales</taxon>
        <taxon>Hymenobacteraceae</taxon>
        <taxon>Rufibacter</taxon>
    </lineage>
</organism>
<dbReference type="PATRIC" id="fig|512763.3.peg.1479"/>
<gene>
    <name evidence="1" type="ORF">DC20_06680</name>
</gene>
<dbReference type="AlphaFoldDB" id="A0A0P0CHI2"/>
<accession>A0A0P0CHI2</accession>
<evidence type="ECO:0000313" key="1">
    <source>
        <dbReference type="EMBL" id="ALI98710.1"/>
    </source>
</evidence>
<dbReference type="OrthoDB" id="894364at2"/>
<sequence length="86" mass="9378">MNATGLHLKSTSPMQQQARISLVTAKKPGVQTSQKLAIMYDNHPATSIRNAAGFKSNPFSDGFVLDGYFLGTFEFDSLTGHPGIRY</sequence>
<dbReference type="KEGG" id="rti:DC20_06680"/>
<reference evidence="1 2" key="1">
    <citation type="submission" date="2015-08" db="EMBL/GenBank/DDBJ databases">
        <title>Complete genome sequence of Rufibacter tibetensis strain 1351t, a radiation-resistant bacterium from tibet plateau.</title>
        <authorList>
            <person name="Dai J."/>
        </authorList>
    </citation>
    <scope>NUCLEOTIDE SEQUENCE [LARGE SCALE GENOMIC DNA]</scope>
    <source>
        <strain evidence="1 2">1351</strain>
    </source>
</reference>
<name>A0A0P0CHI2_9BACT</name>
<dbReference type="EMBL" id="CP012643">
    <property type="protein sequence ID" value="ALI98710.1"/>
    <property type="molecule type" value="Genomic_DNA"/>
</dbReference>
<proteinExistence type="predicted"/>
<dbReference type="Proteomes" id="UP000061382">
    <property type="component" value="Chromosome"/>
</dbReference>
<keyword evidence="2" id="KW-1185">Reference proteome</keyword>